<evidence type="ECO:0000313" key="4">
    <source>
        <dbReference type="EMBL" id="GMI32119.1"/>
    </source>
</evidence>
<feature type="non-terminal residue" evidence="4">
    <location>
        <position position="1"/>
    </location>
</feature>
<dbReference type="PANTHER" id="PTHR44329">
    <property type="entry name" value="SERINE/THREONINE-PROTEIN KINASE TNNI3K-RELATED"/>
    <property type="match status" value="1"/>
</dbReference>
<feature type="compositionally biased region" description="Gly residues" evidence="2">
    <location>
        <begin position="418"/>
        <end position="429"/>
    </location>
</feature>
<dbReference type="EMBL" id="BRYB01003179">
    <property type="protein sequence ID" value="GMI32119.1"/>
    <property type="molecule type" value="Genomic_DNA"/>
</dbReference>
<keyword evidence="1" id="KW-0175">Coiled coil</keyword>
<feature type="region of interest" description="Disordered" evidence="2">
    <location>
        <begin position="658"/>
        <end position="686"/>
    </location>
</feature>
<dbReference type="Proteomes" id="UP001165060">
    <property type="component" value="Unassembled WGS sequence"/>
</dbReference>
<dbReference type="SMART" id="SM00220">
    <property type="entry name" value="S_TKc"/>
    <property type="match status" value="1"/>
</dbReference>
<reference evidence="4 5" key="1">
    <citation type="journal article" date="2023" name="Commun. Biol.">
        <title>Genome analysis of Parmales, the sister group of diatoms, reveals the evolutionary specialization of diatoms from phago-mixotrophs to photoautotrophs.</title>
        <authorList>
            <person name="Ban H."/>
            <person name="Sato S."/>
            <person name="Yoshikawa S."/>
            <person name="Yamada K."/>
            <person name="Nakamura Y."/>
            <person name="Ichinomiya M."/>
            <person name="Sato N."/>
            <person name="Blanc-Mathieu R."/>
            <person name="Endo H."/>
            <person name="Kuwata A."/>
            <person name="Ogata H."/>
        </authorList>
    </citation>
    <scope>NUCLEOTIDE SEQUENCE [LARGE SCALE GENOMIC DNA]</scope>
</reference>
<comment type="caution">
    <text evidence="4">The sequence shown here is derived from an EMBL/GenBank/DDBJ whole genome shotgun (WGS) entry which is preliminary data.</text>
</comment>
<dbReference type="InterPro" id="IPR011009">
    <property type="entry name" value="Kinase-like_dom_sf"/>
</dbReference>
<feature type="compositionally biased region" description="Basic and acidic residues" evidence="2">
    <location>
        <begin position="623"/>
        <end position="632"/>
    </location>
</feature>
<feature type="region of interest" description="Disordered" evidence="2">
    <location>
        <begin position="769"/>
        <end position="792"/>
    </location>
</feature>
<evidence type="ECO:0000256" key="1">
    <source>
        <dbReference type="SAM" id="Coils"/>
    </source>
</evidence>
<feature type="compositionally biased region" description="Acidic residues" evidence="2">
    <location>
        <begin position="374"/>
        <end position="384"/>
    </location>
</feature>
<feature type="coiled-coil region" evidence="1">
    <location>
        <begin position="500"/>
        <end position="555"/>
    </location>
</feature>
<feature type="compositionally biased region" description="Basic and acidic residues" evidence="2">
    <location>
        <begin position="666"/>
        <end position="675"/>
    </location>
</feature>
<dbReference type="InterPro" id="IPR008271">
    <property type="entry name" value="Ser/Thr_kinase_AS"/>
</dbReference>
<evidence type="ECO:0000313" key="5">
    <source>
        <dbReference type="Proteomes" id="UP001165060"/>
    </source>
</evidence>
<feature type="domain" description="Protein kinase" evidence="3">
    <location>
        <begin position="1"/>
        <end position="262"/>
    </location>
</feature>
<protein>
    <recommendedName>
        <fullName evidence="3">Protein kinase domain-containing protein</fullName>
    </recommendedName>
</protein>
<feature type="region of interest" description="Disordered" evidence="2">
    <location>
        <begin position="417"/>
        <end position="445"/>
    </location>
</feature>
<name>A0ABQ6MTG8_9STRA</name>
<feature type="region of interest" description="Disordered" evidence="2">
    <location>
        <begin position="281"/>
        <end position="314"/>
    </location>
</feature>
<organism evidence="4 5">
    <name type="scientific">Tetraparma gracilis</name>
    <dbReference type="NCBI Taxonomy" id="2962635"/>
    <lineage>
        <taxon>Eukaryota</taxon>
        <taxon>Sar</taxon>
        <taxon>Stramenopiles</taxon>
        <taxon>Ochrophyta</taxon>
        <taxon>Bolidophyceae</taxon>
        <taxon>Parmales</taxon>
        <taxon>Triparmaceae</taxon>
        <taxon>Tetraparma</taxon>
    </lineage>
</organism>
<dbReference type="PROSITE" id="PS50011">
    <property type="entry name" value="PROTEIN_KINASE_DOM"/>
    <property type="match status" value="1"/>
</dbReference>
<dbReference type="PROSITE" id="PS00108">
    <property type="entry name" value="PROTEIN_KINASE_ST"/>
    <property type="match status" value="1"/>
</dbReference>
<dbReference type="Gene3D" id="1.10.510.10">
    <property type="entry name" value="Transferase(Phosphotransferase) domain 1"/>
    <property type="match status" value="1"/>
</dbReference>
<dbReference type="Pfam" id="PF00069">
    <property type="entry name" value="Pkinase"/>
    <property type="match status" value="1"/>
</dbReference>
<feature type="region of interest" description="Disordered" evidence="2">
    <location>
        <begin position="714"/>
        <end position="733"/>
    </location>
</feature>
<dbReference type="SUPFAM" id="SSF56112">
    <property type="entry name" value="Protein kinase-like (PK-like)"/>
    <property type="match status" value="1"/>
</dbReference>
<evidence type="ECO:0000256" key="2">
    <source>
        <dbReference type="SAM" id="MobiDB-lite"/>
    </source>
</evidence>
<keyword evidence="5" id="KW-1185">Reference proteome</keyword>
<dbReference type="InterPro" id="IPR000719">
    <property type="entry name" value="Prot_kinase_dom"/>
</dbReference>
<gene>
    <name evidence="4" type="ORF">TeGR_g15307</name>
</gene>
<sequence length="792" mass="85832">PPLPTTQVIKDISENALTRTRAEILLMKGLQHPQIVMFIGACWDEFLMGIVLELVDNGPLANFLHNKKLHLSWEHPKLSMAKDAAAGCLYLHQSTYYDEKEDTWHECIIHRDLKPDNMLVTTTYGVKLTDFGEARTIDSEMTMTQVGSPVYMAPEVLRGERYDERVDVYSYSITLCEMLCIAESVFELFSVAYKHQKGPDAVLTPLALTRMVALEQFRPNIPDSIFPELRKLIADCWSHDPNRRPGFEDILERLDNAVHDQVFPVIDEDNLNSVRMGKNKTNRNLRKTGATKKMTVHAAHAGSSGEHSGMASEMAAAMQEVQNESLPDRAYEPTLPGQPALSPKSALKPGRNSTHLRRANSDSAGVAFEVASDSSDEDGLDTEEREMREEEAQEAQVPQVMISGRNRHLAKMMSVKRVGGGRGGGGGMARGNSTRGMAGGGRRNSDAGVHAHMPAFEEAQEEEMLRSVGGSPGGTKKVGFGPSPGAAPSPVVTDKSTIDAMHQRNEMAKTKAENEAMRADMEKMKAELDLQKNNFEGAQTQLKIAQKNARQARMDMHAKTKMNGGGNGSSVSGPTGSVAEFAAGNADDMARKLKEVEASLHASNQAILKKEAEVNYYKKKANELDGDSERRGSTTSNSSAKNIFDSAKRLDKLAAMDETMASTQESEGRAGEAIEKGNSATGIGEKRGTNIVPAAARRKVTAIGTLLFGGKEAAVGSKEGRATRTKSIGGKNPKTLEAVAALKAQQEADVLKLNSGAASKPNTINGAEGFALFTDDDGQPPRRLSAPTDINK</sequence>
<proteinExistence type="predicted"/>
<accession>A0ABQ6MTG8</accession>
<dbReference type="InterPro" id="IPR051681">
    <property type="entry name" value="Ser/Thr_Kinases-Pseudokinases"/>
</dbReference>
<feature type="compositionally biased region" description="Basic residues" evidence="2">
    <location>
        <begin position="281"/>
        <end position="290"/>
    </location>
</feature>
<feature type="region of interest" description="Disordered" evidence="2">
    <location>
        <begin position="623"/>
        <end position="643"/>
    </location>
</feature>
<dbReference type="Gene3D" id="3.30.200.20">
    <property type="entry name" value="Phosphorylase Kinase, domain 1"/>
    <property type="match status" value="1"/>
</dbReference>
<evidence type="ECO:0000259" key="3">
    <source>
        <dbReference type="PROSITE" id="PS50011"/>
    </source>
</evidence>
<feature type="region of interest" description="Disordered" evidence="2">
    <location>
        <begin position="329"/>
        <end position="397"/>
    </location>
</feature>